<dbReference type="PANTHER" id="PTHR10963:SF55">
    <property type="entry name" value="GLYCOSIDE HYDROLASE FAMILY 16 PROTEIN"/>
    <property type="match status" value="1"/>
</dbReference>
<name>A0A4D8UY14_9BACT</name>
<evidence type="ECO:0000313" key="3">
    <source>
        <dbReference type="EMBL" id="SMY18565.1"/>
    </source>
</evidence>
<dbReference type="PROSITE" id="PS51762">
    <property type="entry name" value="GH16_2"/>
    <property type="match status" value="1"/>
</dbReference>
<evidence type="ECO:0000259" key="2">
    <source>
        <dbReference type="PROSITE" id="PS51762"/>
    </source>
</evidence>
<proteinExistence type="inferred from homology"/>
<reference evidence="3" key="1">
    <citation type="submission" date="2017-03" db="EMBL/GenBank/DDBJ databases">
        <title>Comparative analysis and biochemical characterization of two endo-beta-1,3-glucanases from the thermophilic bacterium Fervidobacterium nodosum.</title>
        <authorList>
            <person name="Burkhardt C."/>
            <person name="Schaefers C."/>
            <person name="Schirrmacher G."/>
            <person name="Antranikian G."/>
        </authorList>
    </citation>
    <scope>NUCLEOTIDE SEQUENCE</scope>
</reference>
<dbReference type="AlphaFoldDB" id="A0A4D8UY14"/>
<dbReference type="Pfam" id="PF00722">
    <property type="entry name" value="Glyco_hydro_16"/>
    <property type="match status" value="1"/>
</dbReference>
<comment type="similarity">
    <text evidence="1">Belongs to the glycosyl hydrolase 16 family.</text>
</comment>
<evidence type="ECO:0000256" key="1">
    <source>
        <dbReference type="ARBA" id="ARBA00006865"/>
    </source>
</evidence>
<accession>A0A4D8UY14</accession>
<dbReference type="GO" id="GO:0004553">
    <property type="term" value="F:hydrolase activity, hydrolyzing O-glycosyl compounds"/>
    <property type="evidence" value="ECO:0007669"/>
    <property type="project" value="InterPro"/>
</dbReference>
<dbReference type="GO" id="GO:0005975">
    <property type="term" value="P:carbohydrate metabolic process"/>
    <property type="evidence" value="ECO:0007669"/>
    <property type="project" value="InterPro"/>
</dbReference>
<dbReference type="Gene3D" id="2.60.120.200">
    <property type="match status" value="1"/>
</dbReference>
<protein>
    <submittedName>
        <fullName evidence="3">Laminarinase</fullName>
    </submittedName>
</protein>
<dbReference type="PANTHER" id="PTHR10963">
    <property type="entry name" value="GLYCOSYL HYDROLASE-RELATED"/>
    <property type="match status" value="1"/>
</dbReference>
<dbReference type="InterPro" id="IPR013320">
    <property type="entry name" value="ConA-like_dom_sf"/>
</dbReference>
<feature type="domain" description="GH16" evidence="2">
    <location>
        <begin position="38"/>
        <end position="282"/>
    </location>
</feature>
<dbReference type="InterPro" id="IPR050546">
    <property type="entry name" value="Glycosyl_Hydrlase_16"/>
</dbReference>
<dbReference type="InterPro" id="IPR000757">
    <property type="entry name" value="Beta-glucanase-like"/>
</dbReference>
<organism evidence="3">
    <name type="scientific">uncultured Fervidobacterium sp</name>
    <dbReference type="NCBI Taxonomy" id="291428"/>
    <lineage>
        <taxon>Bacteria</taxon>
        <taxon>Thermotogati</taxon>
        <taxon>Thermotogota</taxon>
        <taxon>Thermotogae</taxon>
        <taxon>Thermotogales</taxon>
        <taxon>Fervidobacteriaceae</taxon>
        <taxon>Fervidobacterium</taxon>
        <taxon>environmental samples</taxon>
    </lineage>
</organism>
<dbReference type="SUPFAM" id="SSF49899">
    <property type="entry name" value="Concanavalin A-like lectins/glucanases"/>
    <property type="match status" value="1"/>
</dbReference>
<gene>
    <name evidence="3" type="primary">fnlamB</name>
</gene>
<dbReference type="CDD" id="cd08023">
    <property type="entry name" value="GH16_laminarinase_like"/>
    <property type="match status" value="1"/>
</dbReference>
<sequence>MREKLLLLIMVLLVLLSTVGCSFTKEEYALLKSDKWKLIWSDEFNGKEVDRTKWNFQIGNNNGWGNGEWQYYTDGKNAWIENGMLVIEARKEVVKDSKGTYNYTSTRMTTENKFSIQYGKIEARLKFPLGKGLWPAFWMLGENFRYVGWPTCGEIDIVEFLGHDKKTVYGTMHGPGYSGSYGISGKYMIDVTTKPSFVDDFHVFGVIWDEEKIIWYVDDEIYHAVYKKAIENRGKPWVFDNPFFIILNLAVGGYWPGYPDNTTPFPARFYVDYVRVYTLDEE</sequence>
<dbReference type="PROSITE" id="PS51257">
    <property type="entry name" value="PROKAR_LIPOPROTEIN"/>
    <property type="match status" value="1"/>
</dbReference>
<dbReference type="EMBL" id="LT882624">
    <property type="protein sequence ID" value="SMY18565.1"/>
    <property type="molecule type" value="Genomic_DNA"/>
</dbReference>